<dbReference type="RefSeq" id="WP_174448379.1">
    <property type="nucleotide sequence ID" value="NZ_AP018732.1"/>
</dbReference>
<dbReference type="GO" id="GO:0016887">
    <property type="term" value="F:ATP hydrolysis activity"/>
    <property type="evidence" value="ECO:0007669"/>
    <property type="project" value="InterPro"/>
</dbReference>
<dbReference type="KEGG" id="ccai:NAS2_0722"/>
<dbReference type="InterPro" id="IPR027417">
    <property type="entry name" value="P-loop_NTPase"/>
</dbReference>
<protein>
    <recommendedName>
        <fullName evidence="1">ATPase AAA-type core domain-containing protein</fullName>
    </recommendedName>
</protein>
<organism evidence="2 3">
    <name type="scientific">Conexivisphaera calida</name>
    <dbReference type="NCBI Taxonomy" id="1874277"/>
    <lineage>
        <taxon>Archaea</taxon>
        <taxon>Nitrososphaerota</taxon>
        <taxon>Conexivisphaeria</taxon>
        <taxon>Conexivisphaerales</taxon>
        <taxon>Conexivisphaeraceae</taxon>
        <taxon>Conexivisphaera</taxon>
    </lineage>
</organism>
<evidence type="ECO:0000313" key="3">
    <source>
        <dbReference type="Proteomes" id="UP000509448"/>
    </source>
</evidence>
<dbReference type="AlphaFoldDB" id="A0A4P2VD84"/>
<evidence type="ECO:0000259" key="1">
    <source>
        <dbReference type="Pfam" id="PF13304"/>
    </source>
</evidence>
<dbReference type="SUPFAM" id="SSF52540">
    <property type="entry name" value="P-loop containing nucleoside triphosphate hydrolases"/>
    <property type="match status" value="1"/>
</dbReference>
<dbReference type="PANTHER" id="PTHR32182">
    <property type="entry name" value="DNA REPLICATION AND REPAIR PROTEIN RECF"/>
    <property type="match status" value="1"/>
</dbReference>
<feature type="domain" description="ATPase AAA-type core" evidence="1">
    <location>
        <begin position="26"/>
        <end position="355"/>
    </location>
</feature>
<dbReference type="EMBL" id="AP018732">
    <property type="protein sequence ID" value="BBE42111.1"/>
    <property type="molecule type" value="Genomic_DNA"/>
</dbReference>
<dbReference type="GeneID" id="55584536"/>
<keyword evidence="3" id="KW-1185">Reference proteome</keyword>
<sequence>MPLSYDRVRIRNFKSLEDVELELGKFNVIVGPNGSGKTNIIEAFIFARLVARPPSSPPYPFAPWWGYENMVHAHDVKRNVGFEVKGTAQGTPFRYGFSVNGAGGSPVILEEELDVGEAGGGVRLRRRGDELEILSGTASVARWHLTDPRYSIFSATSGVAEASGPDGKFLILFPRQPLVAEGSSVNVSAGEEVLAAFRDVYLGLLNDIYVLRFDPVLARNPSLPGAQFSIYGEGLASVLYSEYAGAGAPAIPRGYLSDFLERYGLRLQPFPTESQTISLRIVDADAQLKMDPPGIPDGYLKAIALFYILDRRPALLLVDELENSLHLGLLELMVSAFRSSGTKVVATTHSPMVVDLADPGELVLTAKRGIATIAARVGDPEELRRRLSDAGITLSESWLYGRLGG</sequence>
<dbReference type="GO" id="GO:0006302">
    <property type="term" value="P:double-strand break repair"/>
    <property type="evidence" value="ECO:0007669"/>
    <property type="project" value="InterPro"/>
</dbReference>
<dbReference type="PIRSF" id="PIRSF029347">
    <property type="entry name" value="RecF"/>
    <property type="match status" value="1"/>
</dbReference>
<proteinExistence type="predicted"/>
<dbReference type="OrthoDB" id="25344at2157"/>
<reference evidence="2 3" key="1">
    <citation type="journal article" date="2019" name="ISME J.">
        <title>Isolation and characterization of a thermophilic sulfur- and iron-reducing thaumarchaeote from a terrestrial acidic hot spring.</title>
        <authorList>
            <person name="Kato S."/>
            <person name="Itoh T."/>
            <person name="Yuki M."/>
            <person name="Nagamori M."/>
            <person name="Ohnishi M."/>
            <person name="Uematsu K."/>
            <person name="Suzuki K."/>
            <person name="Takashina T."/>
            <person name="Ohkuma M."/>
        </authorList>
    </citation>
    <scope>NUCLEOTIDE SEQUENCE [LARGE SCALE GENOMIC DNA]</scope>
    <source>
        <strain evidence="2 3">NAS-02</strain>
    </source>
</reference>
<dbReference type="Pfam" id="PF13304">
    <property type="entry name" value="AAA_21"/>
    <property type="match status" value="1"/>
</dbReference>
<name>A0A4P2VD84_9ARCH</name>
<evidence type="ECO:0000313" key="2">
    <source>
        <dbReference type="EMBL" id="BBE42111.1"/>
    </source>
</evidence>
<dbReference type="GO" id="GO:0005524">
    <property type="term" value="F:ATP binding"/>
    <property type="evidence" value="ECO:0007669"/>
    <property type="project" value="InterPro"/>
</dbReference>
<dbReference type="GO" id="GO:0000731">
    <property type="term" value="P:DNA synthesis involved in DNA repair"/>
    <property type="evidence" value="ECO:0007669"/>
    <property type="project" value="TreeGrafter"/>
</dbReference>
<dbReference type="Gene3D" id="3.40.50.300">
    <property type="entry name" value="P-loop containing nucleotide triphosphate hydrolases"/>
    <property type="match status" value="2"/>
</dbReference>
<dbReference type="InterPro" id="IPR014555">
    <property type="entry name" value="RecF-like"/>
</dbReference>
<gene>
    <name evidence="2" type="ORF">NAS2_0722</name>
</gene>
<dbReference type="PANTHER" id="PTHR32182:SF22">
    <property type="entry name" value="ATP-DEPENDENT ENDONUCLEASE, OLD FAMILY-RELATED"/>
    <property type="match status" value="1"/>
</dbReference>
<dbReference type="Proteomes" id="UP000509448">
    <property type="component" value="Chromosome"/>
</dbReference>
<accession>A0A4P2VD84</accession>
<dbReference type="InterPro" id="IPR003959">
    <property type="entry name" value="ATPase_AAA_core"/>
</dbReference>